<accession>A0A3N6PB70</accession>
<proteinExistence type="predicted"/>
<organism evidence="1 2">
    <name type="scientific">Natrarchaeobius chitinivorans</name>
    <dbReference type="NCBI Taxonomy" id="1679083"/>
    <lineage>
        <taxon>Archaea</taxon>
        <taxon>Methanobacteriati</taxon>
        <taxon>Methanobacteriota</taxon>
        <taxon>Stenosarchaea group</taxon>
        <taxon>Halobacteria</taxon>
        <taxon>Halobacteriales</taxon>
        <taxon>Natrialbaceae</taxon>
        <taxon>Natrarchaeobius</taxon>
    </lineage>
</organism>
<comment type="caution">
    <text evidence="1">The sequence shown here is derived from an EMBL/GenBank/DDBJ whole genome shotgun (WGS) entry which is preliminary data.</text>
</comment>
<dbReference type="EMBL" id="REFZ01000069">
    <property type="protein sequence ID" value="RQG93755.1"/>
    <property type="molecule type" value="Genomic_DNA"/>
</dbReference>
<gene>
    <name evidence="1" type="ORF">EA472_22765</name>
</gene>
<sequence length="172" mass="20044">MASEIESRPPAERRYESVREKYDIDERNDLETFLDAVEGARTVYEVQRELREQRTKVKTALNKLGLAKSHHDFPPVDVDDRLECLRDGRLPEDVLVDPRPTLGPTQRQVYEILFEADEELRLGEIAERTDELNEKQASRALNALTDRNHVSARDYGDPRGWYRYSINTGDRE</sequence>
<keyword evidence="2" id="KW-1185">Reference proteome</keyword>
<dbReference type="Proteomes" id="UP000281431">
    <property type="component" value="Unassembled WGS sequence"/>
</dbReference>
<dbReference type="InterPro" id="IPR036390">
    <property type="entry name" value="WH_DNA-bd_sf"/>
</dbReference>
<evidence type="ECO:0000313" key="2">
    <source>
        <dbReference type="Proteomes" id="UP000281431"/>
    </source>
</evidence>
<reference evidence="1 2" key="1">
    <citation type="submission" date="2018-10" db="EMBL/GenBank/DDBJ databases">
        <title>Natrarchaeobius chitinivorans gen. nov., sp. nov., and Natrarchaeobius haloalkaliphilus sp. nov., alkaliphilic, chitin-utilizing haloarchaea from hypersaline alkaline lakes.</title>
        <authorList>
            <person name="Sorokin D.Y."/>
            <person name="Elcheninov A.G."/>
            <person name="Kostrikina N.A."/>
            <person name="Bale N.J."/>
            <person name="Sinninghe Damste J.S."/>
            <person name="Khijniak T.V."/>
            <person name="Kublanov I.V."/>
            <person name="Toshchakov S.V."/>
        </authorList>
    </citation>
    <scope>NUCLEOTIDE SEQUENCE [LARGE SCALE GENOMIC DNA]</scope>
    <source>
        <strain evidence="1 2">AArcht7</strain>
    </source>
</reference>
<evidence type="ECO:0000313" key="1">
    <source>
        <dbReference type="EMBL" id="RQG93755.1"/>
    </source>
</evidence>
<dbReference type="SUPFAM" id="SSF46785">
    <property type="entry name" value="Winged helix' DNA-binding domain"/>
    <property type="match status" value="1"/>
</dbReference>
<dbReference type="AlphaFoldDB" id="A0A3N6PB70"/>
<protein>
    <submittedName>
        <fullName evidence="1">Uncharacterized protein</fullName>
    </submittedName>
</protein>
<name>A0A3N6PB70_NATCH</name>